<reference evidence="1 2" key="2">
    <citation type="journal article" date="2022" name="Mol. Ecol. Resour.">
        <title>The genomes of chicory, endive, great burdock and yacon provide insights into Asteraceae paleo-polyploidization history and plant inulin production.</title>
        <authorList>
            <person name="Fan W."/>
            <person name="Wang S."/>
            <person name="Wang H."/>
            <person name="Wang A."/>
            <person name="Jiang F."/>
            <person name="Liu H."/>
            <person name="Zhao H."/>
            <person name="Xu D."/>
            <person name="Zhang Y."/>
        </authorList>
    </citation>
    <scope>NUCLEOTIDE SEQUENCE [LARGE SCALE GENOMIC DNA]</scope>
    <source>
        <strain evidence="2">cv. Punajuju</strain>
        <tissue evidence="1">Leaves</tissue>
    </source>
</reference>
<keyword evidence="2" id="KW-1185">Reference proteome</keyword>
<comment type="caution">
    <text evidence="1">The sequence shown here is derived from an EMBL/GenBank/DDBJ whole genome shotgun (WGS) entry which is preliminary data.</text>
</comment>
<accession>A0ACB9H322</accession>
<protein>
    <submittedName>
        <fullName evidence="1">Uncharacterized protein</fullName>
    </submittedName>
</protein>
<dbReference type="EMBL" id="CM042009">
    <property type="protein sequence ID" value="KAI3789560.1"/>
    <property type="molecule type" value="Genomic_DNA"/>
</dbReference>
<reference evidence="2" key="1">
    <citation type="journal article" date="2022" name="Mol. Ecol. Resour.">
        <title>The genomes of chicory, endive, great burdock and yacon provide insights into Asteraceae palaeo-polyploidization history and plant inulin production.</title>
        <authorList>
            <person name="Fan W."/>
            <person name="Wang S."/>
            <person name="Wang H."/>
            <person name="Wang A."/>
            <person name="Jiang F."/>
            <person name="Liu H."/>
            <person name="Zhao H."/>
            <person name="Xu D."/>
            <person name="Zhang Y."/>
        </authorList>
    </citation>
    <scope>NUCLEOTIDE SEQUENCE [LARGE SCALE GENOMIC DNA]</scope>
    <source>
        <strain evidence="2">cv. Punajuju</strain>
    </source>
</reference>
<evidence type="ECO:0000313" key="2">
    <source>
        <dbReference type="Proteomes" id="UP001055811"/>
    </source>
</evidence>
<organism evidence="1 2">
    <name type="scientific">Cichorium intybus</name>
    <name type="common">Chicory</name>
    <dbReference type="NCBI Taxonomy" id="13427"/>
    <lineage>
        <taxon>Eukaryota</taxon>
        <taxon>Viridiplantae</taxon>
        <taxon>Streptophyta</taxon>
        <taxon>Embryophyta</taxon>
        <taxon>Tracheophyta</taxon>
        <taxon>Spermatophyta</taxon>
        <taxon>Magnoliopsida</taxon>
        <taxon>eudicotyledons</taxon>
        <taxon>Gunneridae</taxon>
        <taxon>Pentapetalae</taxon>
        <taxon>asterids</taxon>
        <taxon>campanulids</taxon>
        <taxon>Asterales</taxon>
        <taxon>Asteraceae</taxon>
        <taxon>Cichorioideae</taxon>
        <taxon>Cichorieae</taxon>
        <taxon>Cichoriinae</taxon>
        <taxon>Cichorium</taxon>
    </lineage>
</organism>
<proteinExistence type="predicted"/>
<gene>
    <name evidence="1" type="ORF">L2E82_02360</name>
</gene>
<evidence type="ECO:0000313" key="1">
    <source>
        <dbReference type="EMBL" id="KAI3789560.1"/>
    </source>
</evidence>
<name>A0ACB9H322_CICIN</name>
<sequence length="124" mass="13800">MKSPSFPFVHEIHDHSLSSFSSPVIYVGYGSPPVTAMDANHLLSPAKKKNTEIMFTKVGSSHALSNTLESPQLENVNLETGHSGSIKLQPEPGECSFRFSSLVNSMKQLLHFRKYKKVIELKEI</sequence>
<dbReference type="Proteomes" id="UP001055811">
    <property type="component" value="Linkage Group LG01"/>
</dbReference>